<dbReference type="GO" id="GO:0004721">
    <property type="term" value="F:phosphoprotein phosphatase activity"/>
    <property type="evidence" value="ECO:0007669"/>
    <property type="project" value="UniProtKB-KW"/>
</dbReference>
<keyword evidence="8" id="KW-1208">Phospholipid metabolism</keyword>
<dbReference type="Gramene" id="RZC69147">
    <property type="protein sequence ID" value="RZC69147"/>
    <property type="gene ID" value="C5167_032233"/>
</dbReference>
<dbReference type="InterPro" id="IPR000340">
    <property type="entry name" value="Dual-sp_phosphatase_cat-dom"/>
</dbReference>
<gene>
    <name evidence="15" type="ORF">C5167_032233</name>
</gene>
<dbReference type="Proteomes" id="UP000316621">
    <property type="component" value="Chromosome 7"/>
</dbReference>
<dbReference type="InterPro" id="IPR029021">
    <property type="entry name" value="Prot-tyrosine_phosphatase-like"/>
</dbReference>
<dbReference type="EC" id="3.1.3.27" evidence="10"/>
<evidence type="ECO:0000256" key="7">
    <source>
        <dbReference type="ARBA" id="ARBA00023209"/>
    </source>
</evidence>
<comment type="similarity">
    <text evidence="2">Belongs to the protein-tyrosine phosphatase family. Non-receptor class dual specificity subfamily.</text>
</comment>
<dbReference type="GO" id="GO:0008654">
    <property type="term" value="P:phospholipid biosynthetic process"/>
    <property type="evidence" value="ECO:0007669"/>
    <property type="project" value="UniProtKB-KW"/>
</dbReference>
<dbReference type="GO" id="GO:0008962">
    <property type="term" value="F:phosphatidylglycerophosphatase activity"/>
    <property type="evidence" value="ECO:0007669"/>
    <property type="project" value="UniProtKB-EC"/>
</dbReference>
<evidence type="ECO:0000256" key="1">
    <source>
        <dbReference type="ARBA" id="ARBA00005189"/>
    </source>
</evidence>
<evidence type="ECO:0000313" key="15">
    <source>
        <dbReference type="EMBL" id="RZC69147.1"/>
    </source>
</evidence>
<dbReference type="SUPFAM" id="SSF52799">
    <property type="entry name" value="(Phosphotyrosine protein) phosphatases II"/>
    <property type="match status" value="1"/>
</dbReference>
<accession>A0A4Y7K8C2</accession>
<evidence type="ECO:0000256" key="3">
    <source>
        <dbReference type="ARBA" id="ARBA00022516"/>
    </source>
</evidence>
<dbReference type="EMBL" id="CM010721">
    <property type="protein sequence ID" value="RZC69147.1"/>
    <property type="molecule type" value="Genomic_DNA"/>
</dbReference>
<keyword evidence="4" id="KW-0378">Hydrolase</keyword>
<dbReference type="Pfam" id="PF00782">
    <property type="entry name" value="DSPc"/>
    <property type="match status" value="1"/>
</dbReference>
<keyword evidence="3" id="KW-0444">Lipid biosynthesis</keyword>
<dbReference type="SMART" id="SM00404">
    <property type="entry name" value="PTPc_motif"/>
    <property type="match status" value="1"/>
</dbReference>
<keyword evidence="7" id="KW-0594">Phospholipid biosynthesis</keyword>
<dbReference type="PROSITE" id="PS50056">
    <property type="entry name" value="TYR_PHOSPHATASE_2"/>
    <property type="match status" value="1"/>
</dbReference>
<dbReference type="InterPro" id="IPR044596">
    <property type="entry name" value="PTPMT1-like"/>
</dbReference>
<keyword evidence="6" id="KW-0443">Lipid metabolism</keyword>
<dbReference type="PANTHER" id="PTHR46274:SF9">
    <property type="entry name" value="PHOSPHATIDYLGLYCEROPHOSPHATE PHOSPHATASE PTPMT1"/>
    <property type="match status" value="1"/>
</dbReference>
<dbReference type="FunFam" id="3.90.190.10:FF:000051">
    <property type="entry name" value="Dual specificity phosphatase domain protein"/>
    <property type="match status" value="1"/>
</dbReference>
<dbReference type="PANTHER" id="PTHR46274">
    <property type="entry name" value="PHOSPHATIDYLINOSITOL PHOSPHATASE"/>
    <property type="match status" value="1"/>
</dbReference>
<dbReference type="GO" id="GO:0048364">
    <property type="term" value="P:root development"/>
    <property type="evidence" value="ECO:0007669"/>
    <property type="project" value="UniProtKB-ARBA"/>
</dbReference>
<evidence type="ECO:0000256" key="10">
    <source>
        <dbReference type="ARBA" id="ARBA00024224"/>
    </source>
</evidence>
<comment type="catalytic activity">
    <reaction evidence="11">
        <text>a 1,2-diacyl-sn-glycero-3-phospho-(1'-sn-glycero-3'-phosphate) + H2O = a 1,2-diacyl-sn-glycero-3-phospho-(1'-sn-glycerol) + phosphate</text>
        <dbReference type="Rhea" id="RHEA:33751"/>
        <dbReference type="ChEBI" id="CHEBI:15377"/>
        <dbReference type="ChEBI" id="CHEBI:43474"/>
        <dbReference type="ChEBI" id="CHEBI:60110"/>
        <dbReference type="ChEBI" id="CHEBI:64716"/>
        <dbReference type="EC" id="3.1.3.27"/>
    </reaction>
    <physiologicalReaction direction="left-to-right" evidence="11">
        <dbReference type="Rhea" id="RHEA:33752"/>
    </physiologicalReaction>
</comment>
<evidence type="ECO:0000256" key="8">
    <source>
        <dbReference type="ARBA" id="ARBA00023264"/>
    </source>
</evidence>
<organism evidence="15 16">
    <name type="scientific">Papaver somniferum</name>
    <name type="common">Opium poppy</name>
    <dbReference type="NCBI Taxonomy" id="3469"/>
    <lineage>
        <taxon>Eukaryota</taxon>
        <taxon>Viridiplantae</taxon>
        <taxon>Streptophyta</taxon>
        <taxon>Embryophyta</taxon>
        <taxon>Tracheophyta</taxon>
        <taxon>Spermatophyta</taxon>
        <taxon>Magnoliopsida</taxon>
        <taxon>Ranunculales</taxon>
        <taxon>Papaveraceae</taxon>
        <taxon>Papaveroideae</taxon>
        <taxon>Papaver</taxon>
    </lineage>
</organism>
<dbReference type="AlphaFoldDB" id="A0A4Y7K8C2"/>
<evidence type="ECO:0000256" key="11">
    <source>
        <dbReference type="ARBA" id="ARBA00050944"/>
    </source>
</evidence>
<evidence type="ECO:0000313" key="16">
    <source>
        <dbReference type="Proteomes" id="UP000316621"/>
    </source>
</evidence>
<dbReference type="InterPro" id="IPR020422">
    <property type="entry name" value="TYR_PHOSPHATASE_DUAL_dom"/>
</dbReference>
<protein>
    <recommendedName>
        <fullName evidence="10">phosphatidylglycerophosphatase</fullName>
        <ecNumber evidence="10">3.1.3.27</ecNumber>
    </recommendedName>
</protein>
<keyword evidence="5" id="KW-0904">Protein phosphatase</keyword>
<dbReference type="InterPro" id="IPR016130">
    <property type="entry name" value="Tyr_Pase_AS"/>
</dbReference>
<feature type="domain" description="Tyrosine specific protein phosphatases" evidence="14">
    <location>
        <begin position="139"/>
        <end position="207"/>
    </location>
</feature>
<evidence type="ECO:0000256" key="5">
    <source>
        <dbReference type="ARBA" id="ARBA00022912"/>
    </source>
</evidence>
<evidence type="ECO:0000256" key="4">
    <source>
        <dbReference type="ARBA" id="ARBA00022801"/>
    </source>
</evidence>
<evidence type="ECO:0000256" key="9">
    <source>
        <dbReference type="ARBA" id="ARBA00024192"/>
    </source>
</evidence>
<feature type="domain" description="Tyrosine-protein phosphatase" evidence="13">
    <location>
        <begin position="71"/>
        <end position="218"/>
    </location>
</feature>
<evidence type="ECO:0000259" key="14">
    <source>
        <dbReference type="PROSITE" id="PS50056"/>
    </source>
</evidence>
<dbReference type="SMART" id="SM00195">
    <property type="entry name" value="DSPc"/>
    <property type="match status" value="1"/>
</dbReference>
<dbReference type="OMA" id="IESEFHW"/>
<proteinExistence type="inferred from homology"/>
<evidence type="ECO:0000256" key="2">
    <source>
        <dbReference type="ARBA" id="ARBA00008601"/>
    </source>
</evidence>
<sequence length="352" mass="39552">MYIEELKEESELEVAVTKRELVAVEKNDVQRKEIAVSNAKRAFILIGARALFYPTLLYNVVRNKMQSEFRWWDCVDEFILLGAVPFPTDVPRLKQLGVHGVITLNESYETLVPTSLYQAYEIDHLVLPTRDYLFAPSYGNICRAVDFIHKNASSGKTTYVHCKAGRGRSTTIVLCYLVQHRQMTPEAAYKYVKSVRARVLLAKTQWQDSIFRMRTAVANPAVQEFYWLKVKRVSKPGNLDNQLVLKASSDYPASATEVAIFDDNSVVVVTESDLAGYDVNSSDCASVGNVIWAELSLVYRVQFAGQSALARLSCLRLSCVARQKELVESLSRENSCSVGTDQLGLGVDIHVY</sequence>
<evidence type="ECO:0000256" key="12">
    <source>
        <dbReference type="ARBA" id="ARBA00053902"/>
    </source>
</evidence>
<comment type="function">
    <text evidence="12">Exhibits phosphatidylglycerophosphate phosphatase activity. Involved in root growth and columella cells organization. May possess protein phosphatase activity.</text>
</comment>
<dbReference type="CDD" id="cd14524">
    <property type="entry name" value="PTPMT1"/>
    <property type="match status" value="1"/>
</dbReference>
<dbReference type="STRING" id="3469.A0A4Y7K8C2"/>
<dbReference type="Gene3D" id="3.90.190.10">
    <property type="entry name" value="Protein tyrosine phosphatase superfamily"/>
    <property type="match status" value="1"/>
</dbReference>
<dbReference type="PROSITE" id="PS00383">
    <property type="entry name" value="TYR_PHOSPHATASE_1"/>
    <property type="match status" value="1"/>
</dbReference>
<reference evidence="15 16" key="1">
    <citation type="journal article" date="2018" name="Science">
        <title>The opium poppy genome and morphinan production.</title>
        <authorList>
            <person name="Guo L."/>
            <person name="Winzer T."/>
            <person name="Yang X."/>
            <person name="Li Y."/>
            <person name="Ning Z."/>
            <person name="He Z."/>
            <person name="Teodor R."/>
            <person name="Lu Y."/>
            <person name="Bowser T.A."/>
            <person name="Graham I.A."/>
            <person name="Ye K."/>
        </authorList>
    </citation>
    <scope>NUCLEOTIDE SEQUENCE [LARGE SCALE GENOMIC DNA]</scope>
    <source>
        <strain evidence="16">cv. HN1</strain>
        <tissue evidence="15">Leaves</tissue>
    </source>
</reference>
<dbReference type="PROSITE" id="PS50054">
    <property type="entry name" value="TYR_PHOSPHATASE_DUAL"/>
    <property type="match status" value="1"/>
</dbReference>
<keyword evidence="16" id="KW-1185">Reference proteome</keyword>
<evidence type="ECO:0000259" key="13">
    <source>
        <dbReference type="PROSITE" id="PS50054"/>
    </source>
</evidence>
<comment type="pathway">
    <text evidence="1">Lipid metabolism.</text>
</comment>
<comment type="pathway">
    <text evidence="9">Phospholipid metabolism; phosphatidylglycerol biosynthesis; phosphatidylglycerol from CDP-diacylglycerol: step 2/2.</text>
</comment>
<dbReference type="InterPro" id="IPR003595">
    <property type="entry name" value="Tyr_Pase_cat"/>
</dbReference>
<dbReference type="InterPro" id="IPR000387">
    <property type="entry name" value="Tyr_Pase_dom"/>
</dbReference>
<name>A0A4Y7K8C2_PAPSO</name>
<evidence type="ECO:0000256" key="6">
    <source>
        <dbReference type="ARBA" id="ARBA00023098"/>
    </source>
</evidence>